<comment type="caution">
    <text evidence="1">The sequence shown here is derived from an EMBL/GenBank/DDBJ whole genome shotgun (WGS) entry which is preliminary data.</text>
</comment>
<keyword evidence="2" id="KW-1185">Reference proteome</keyword>
<gene>
    <name evidence="1" type="ORF">PR048_008831</name>
</gene>
<proteinExistence type="predicted"/>
<organism evidence="1 2">
    <name type="scientific">Dryococelus australis</name>
    <dbReference type="NCBI Taxonomy" id="614101"/>
    <lineage>
        <taxon>Eukaryota</taxon>
        <taxon>Metazoa</taxon>
        <taxon>Ecdysozoa</taxon>
        <taxon>Arthropoda</taxon>
        <taxon>Hexapoda</taxon>
        <taxon>Insecta</taxon>
        <taxon>Pterygota</taxon>
        <taxon>Neoptera</taxon>
        <taxon>Polyneoptera</taxon>
        <taxon>Phasmatodea</taxon>
        <taxon>Verophasmatodea</taxon>
        <taxon>Anareolatae</taxon>
        <taxon>Phasmatidae</taxon>
        <taxon>Eurycanthinae</taxon>
        <taxon>Dryococelus</taxon>
    </lineage>
</organism>
<sequence length="99" mass="12025">MCEKMCHNLKAQTFYSFLREKQDDILTISFDWKKDTRFCLLYMIKAPIILGRTFFPSTRLCIYTHRQRNKENRGNNLSTGINQYVCHVRKCYYACRRRL</sequence>
<protein>
    <submittedName>
        <fullName evidence="1">Uncharacterized protein</fullName>
    </submittedName>
</protein>
<accession>A0ABQ9HY75</accession>
<reference evidence="1 2" key="1">
    <citation type="submission" date="2023-02" db="EMBL/GenBank/DDBJ databases">
        <title>LHISI_Scaffold_Assembly.</title>
        <authorList>
            <person name="Stuart O.P."/>
            <person name="Cleave R."/>
            <person name="Magrath M.J.L."/>
            <person name="Mikheyev A.S."/>
        </authorList>
    </citation>
    <scope>NUCLEOTIDE SEQUENCE [LARGE SCALE GENOMIC DNA]</scope>
    <source>
        <strain evidence="1">Daus_M_001</strain>
        <tissue evidence="1">Leg muscle</tissue>
    </source>
</reference>
<evidence type="ECO:0000313" key="1">
    <source>
        <dbReference type="EMBL" id="KAJ8889332.1"/>
    </source>
</evidence>
<name>A0ABQ9HY75_9NEOP</name>
<dbReference type="EMBL" id="JARBHB010000003">
    <property type="protein sequence ID" value="KAJ8889332.1"/>
    <property type="molecule type" value="Genomic_DNA"/>
</dbReference>
<dbReference type="Proteomes" id="UP001159363">
    <property type="component" value="Chromosome 3"/>
</dbReference>
<evidence type="ECO:0000313" key="2">
    <source>
        <dbReference type="Proteomes" id="UP001159363"/>
    </source>
</evidence>